<comment type="catalytic activity">
    <reaction evidence="13">
        <text>precorrin-2 + NAD(+) = sirohydrochlorin + NADH + 2 H(+)</text>
        <dbReference type="Rhea" id="RHEA:15613"/>
        <dbReference type="ChEBI" id="CHEBI:15378"/>
        <dbReference type="ChEBI" id="CHEBI:57540"/>
        <dbReference type="ChEBI" id="CHEBI:57945"/>
        <dbReference type="ChEBI" id="CHEBI:58351"/>
        <dbReference type="ChEBI" id="CHEBI:58827"/>
        <dbReference type="EC" id="1.3.1.76"/>
    </reaction>
</comment>
<name>A0A4S2GWY9_9PROT</name>
<dbReference type="OrthoDB" id="9815856at2"/>
<dbReference type="InterPro" id="IPR050161">
    <property type="entry name" value="Siro_Cobalamin_biosynth"/>
</dbReference>
<proteinExistence type="inferred from homology"/>
<dbReference type="InterPro" id="IPR035996">
    <property type="entry name" value="4pyrrol_Methylase_sf"/>
</dbReference>
<dbReference type="NCBIfam" id="NF004790">
    <property type="entry name" value="PRK06136.1"/>
    <property type="match status" value="1"/>
</dbReference>
<evidence type="ECO:0000256" key="9">
    <source>
        <dbReference type="ARBA" id="ARBA00023239"/>
    </source>
</evidence>
<keyword evidence="8" id="KW-0520">NAD</keyword>
<dbReference type="SUPFAM" id="SSF51735">
    <property type="entry name" value="NAD(P)-binding Rossmann-fold domains"/>
    <property type="match status" value="1"/>
</dbReference>
<dbReference type="NCBIfam" id="TIGR01470">
    <property type="entry name" value="cysG_Nterm"/>
    <property type="match status" value="1"/>
</dbReference>
<keyword evidence="6" id="KW-0949">S-adenosyl-L-methionine</keyword>
<dbReference type="Gene3D" id="3.40.50.720">
    <property type="entry name" value="NAD(P)-binding Rossmann-like Domain"/>
    <property type="match status" value="1"/>
</dbReference>
<dbReference type="InterPro" id="IPR000878">
    <property type="entry name" value="4pyrrol_Mease"/>
</dbReference>
<dbReference type="GO" id="GO:0032259">
    <property type="term" value="P:methylation"/>
    <property type="evidence" value="ECO:0007669"/>
    <property type="project" value="UniProtKB-KW"/>
</dbReference>
<feature type="active site" description="Proton acceptor" evidence="15">
    <location>
        <position position="250"/>
    </location>
</feature>
<dbReference type="PROSITE" id="PS00839">
    <property type="entry name" value="SUMT_1"/>
    <property type="match status" value="1"/>
</dbReference>
<evidence type="ECO:0000313" key="19">
    <source>
        <dbReference type="EMBL" id="TGY87615.1"/>
    </source>
</evidence>
<dbReference type="GO" id="GO:0009236">
    <property type="term" value="P:cobalamin biosynthetic process"/>
    <property type="evidence" value="ECO:0007669"/>
    <property type="project" value="UniProtKB-KW"/>
</dbReference>
<organism evidence="19 20">
    <name type="scientific">Marinicauda algicola</name>
    <dbReference type="NCBI Taxonomy" id="2029849"/>
    <lineage>
        <taxon>Bacteria</taxon>
        <taxon>Pseudomonadati</taxon>
        <taxon>Pseudomonadota</taxon>
        <taxon>Alphaproteobacteria</taxon>
        <taxon>Maricaulales</taxon>
        <taxon>Maricaulaceae</taxon>
        <taxon>Marinicauda</taxon>
    </lineage>
</organism>
<dbReference type="CDD" id="cd11642">
    <property type="entry name" value="SUMT"/>
    <property type="match status" value="1"/>
</dbReference>
<dbReference type="RefSeq" id="WP_135997211.1">
    <property type="nucleotide sequence ID" value="NZ_CP071057.1"/>
</dbReference>
<evidence type="ECO:0000256" key="13">
    <source>
        <dbReference type="ARBA" id="ARBA00047561"/>
    </source>
</evidence>
<keyword evidence="10" id="KW-0627">Porphyrin biosynthesis</keyword>
<dbReference type="EC" id="2.1.1.107" evidence="19"/>
<dbReference type="Gene3D" id="1.10.8.210">
    <property type="entry name" value="Sirohaem synthase, dimerisation domain"/>
    <property type="match status" value="1"/>
</dbReference>
<keyword evidence="4 16" id="KW-0489">Methyltransferase</keyword>
<dbReference type="SUPFAM" id="SSF75615">
    <property type="entry name" value="Siroheme synthase middle domains-like"/>
    <property type="match status" value="1"/>
</dbReference>
<feature type="active site" description="Proton donor" evidence="15">
    <location>
        <position position="272"/>
    </location>
</feature>
<dbReference type="GO" id="GO:0051287">
    <property type="term" value="F:NAD binding"/>
    <property type="evidence" value="ECO:0007669"/>
    <property type="project" value="InterPro"/>
</dbReference>
<evidence type="ECO:0000256" key="16">
    <source>
        <dbReference type="RuleBase" id="RU003960"/>
    </source>
</evidence>
<evidence type="ECO:0000256" key="14">
    <source>
        <dbReference type="ARBA" id="ARBA00060548"/>
    </source>
</evidence>
<evidence type="ECO:0000256" key="5">
    <source>
        <dbReference type="ARBA" id="ARBA00022679"/>
    </source>
</evidence>
<dbReference type="Pfam" id="PF00590">
    <property type="entry name" value="TP_methylase"/>
    <property type="match status" value="1"/>
</dbReference>
<dbReference type="SUPFAM" id="SSF53790">
    <property type="entry name" value="Tetrapyrrole methylase"/>
    <property type="match status" value="1"/>
</dbReference>
<dbReference type="Gene3D" id="3.30.160.110">
    <property type="entry name" value="Siroheme synthase, domain 2"/>
    <property type="match status" value="1"/>
</dbReference>
<dbReference type="InterPro" id="IPR014777">
    <property type="entry name" value="4pyrrole_Mease_sub1"/>
</dbReference>
<dbReference type="UniPathway" id="UPA00262">
    <property type="reaction ID" value="UER00211"/>
</dbReference>
<dbReference type="GO" id="GO:0019354">
    <property type="term" value="P:siroheme biosynthetic process"/>
    <property type="evidence" value="ECO:0007669"/>
    <property type="project" value="UniProtKB-UniPathway"/>
</dbReference>
<dbReference type="InterPro" id="IPR012409">
    <property type="entry name" value="Sirohaem_synth"/>
</dbReference>
<keyword evidence="5 16" id="KW-0808">Transferase</keyword>
<dbReference type="InterPro" id="IPR003043">
    <property type="entry name" value="Uropor_MeTrfase_CS"/>
</dbReference>
<keyword evidence="20" id="KW-1185">Reference proteome</keyword>
<keyword evidence="7" id="KW-0560">Oxidoreductase</keyword>
<keyword evidence="9" id="KW-0456">Lyase</keyword>
<dbReference type="AlphaFoldDB" id="A0A4S2GWY9"/>
<dbReference type="PANTHER" id="PTHR45790">
    <property type="entry name" value="SIROHEME SYNTHASE-RELATED"/>
    <property type="match status" value="1"/>
</dbReference>
<dbReference type="PIRSF" id="PIRSF036426">
    <property type="entry name" value="Sirohaem_synth"/>
    <property type="match status" value="1"/>
</dbReference>
<protein>
    <submittedName>
        <fullName evidence="19">Uroporphyrinogen-III C-methyltransferase</fullName>
        <ecNumber evidence="19">2.1.1.107</ecNumber>
    </submittedName>
</protein>
<feature type="domain" description="Tetrapyrrole methylase" evidence="17">
    <location>
        <begin position="220"/>
        <end position="429"/>
    </location>
</feature>
<dbReference type="GO" id="GO:0051266">
    <property type="term" value="F:sirohydrochlorin ferrochelatase activity"/>
    <property type="evidence" value="ECO:0007669"/>
    <property type="project" value="InterPro"/>
</dbReference>
<dbReference type="InterPro" id="IPR019478">
    <property type="entry name" value="Sirohaem_synthase_dimer_dom"/>
</dbReference>
<dbReference type="FunFam" id="3.40.1010.10:FF:000001">
    <property type="entry name" value="Siroheme synthase"/>
    <property type="match status" value="1"/>
</dbReference>
<keyword evidence="3" id="KW-0169">Cobalamin biosynthesis</keyword>
<dbReference type="NCBIfam" id="NF007922">
    <property type="entry name" value="PRK10637.1"/>
    <property type="match status" value="1"/>
</dbReference>
<feature type="domain" description="Sirohaem synthase dimerisation" evidence="18">
    <location>
        <begin position="150"/>
        <end position="206"/>
    </location>
</feature>
<evidence type="ECO:0000256" key="4">
    <source>
        <dbReference type="ARBA" id="ARBA00022603"/>
    </source>
</evidence>
<evidence type="ECO:0000256" key="8">
    <source>
        <dbReference type="ARBA" id="ARBA00023027"/>
    </source>
</evidence>
<evidence type="ECO:0000256" key="6">
    <source>
        <dbReference type="ARBA" id="ARBA00022691"/>
    </source>
</evidence>
<evidence type="ECO:0000256" key="11">
    <source>
        <dbReference type="ARBA" id="ARBA00023268"/>
    </source>
</evidence>
<keyword evidence="11" id="KW-0511">Multifunctional enzyme</keyword>
<dbReference type="FunFam" id="3.30.950.10:FF:000001">
    <property type="entry name" value="Siroheme synthase"/>
    <property type="match status" value="1"/>
</dbReference>
<comment type="pathway">
    <text evidence="12">Porphyrin-containing compound metabolism; siroheme biosynthesis; precorrin-2 from uroporphyrinogen III: step 1/1.</text>
</comment>
<accession>A0A4S2GWY9</accession>
<dbReference type="GO" id="GO:0004851">
    <property type="term" value="F:uroporphyrin-III C-methyltransferase activity"/>
    <property type="evidence" value="ECO:0007669"/>
    <property type="project" value="UniProtKB-EC"/>
</dbReference>
<evidence type="ECO:0000256" key="7">
    <source>
        <dbReference type="ARBA" id="ARBA00023002"/>
    </source>
</evidence>
<evidence type="ECO:0000313" key="20">
    <source>
        <dbReference type="Proteomes" id="UP000308054"/>
    </source>
</evidence>
<dbReference type="PANTHER" id="PTHR45790:SF3">
    <property type="entry name" value="S-ADENOSYL-L-METHIONINE-DEPENDENT UROPORPHYRINOGEN III METHYLTRANSFERASE, CHLOROPLASTIC"/>
    <property type="match status" value="1"/>
</dbReference>
<evidence type="ECO:0000256" key="15">
    <source>
        <dbReference type="PIRSR" id="PIRSR036426-1"/>
    </source>
</evidence>
<sequence length="469" mass="49221">MDQFMPAIPLKGARVVVVGEGEAAQNKLRLFRTAPCELVWYSLQRKAPAPNDLKPGTTVVPGRVPLGAFRGAALVFIGVEEEQSARRLARRARRSGALVNVVDNLDLCDFYTPAILDRGAVTVALSTGGAAPILARDIRSAMESVIAPGVGLLAEAAQGLREAVRQVAPSVDARRRFWEFALRGPAARLADAGDRAGTRRALIEALDRFRDGGTASDGIVHLVGAGPGDPELLTVKAARLIRDADVIVHDRLVSPEVLDRARRDALRIDVGKTRGAHPVPQERICEILIEHASQGKRVVRLKGGDSFIFGRGGEEVEAVRAAGIAVEVTPGISAALACAANAQIPLTHRDAAQAVTFVTGQPKKGGGDLDYAALAAPSHTVVIYMGVTTAAQTASRLIAAGRHAATPVAIVEKGSLPGERTILTTLRDLPEAIAREAVAGPAVIVIGEVVRYAPAQVCGLALEAERAAA</sequence>
<dbReference type="NCBIfam" id="TIGR01469">
    <property type="entry name" value="cobA_cysG_Cterm"/>
    <property type="match status" value="1"/>
</dbReference>
<dbReference type="InterPro" id="IPR036291">
    <property type="entry name" value="NAD(P)-bd_dom_sf"/>
</dbReference>
<evidence type="ECO:0000259" key="18">
    <source>
        <dbReference type="Pfam" id="PF10414"/>
    </source>
</evidence>
<dbReference type="EMBL" id="SRXW01000005">
    <property type="protein sequence ID" value="TGY87615.1"/>
    <property type="molecule type" value="Genomic_DNA"/>
</dbReference>
<dbReference type="GO" id="GO:0043115">
    <property type="term" value="F:precorrin-2 dehydrogenase activity"/>
    <property type="evidence" value="ECO:0007669"/>
    <property type="project" value="UniProtKB-EC"/>
</dbReference>
<dbReference type="InterPro" id="IPR014776">
    <property type="entry name" value="4pyrrole_Mease_sub2"/>
</dbReference>
<dbReference type="InterPro" id="IPR006366">
    <property type="entry name" value="CobA/CysG_C"/>
</dbReference>
<dbReference type="Proteomes" id="UP000308054">
    <property type="component" value="Unassembled WGS sequence"/>
</dbReference>
<comment type="similarity">
    <text evidence="2 16">Belongs to the precorrin methyltransferase family.</text>
</comment>
<evidence type="ECO:0000259" key="17">
    <source>
        <dbReference type="Pfam" id="PF00590"/>
    </source>
</evidence>
<dbReference type="PROSITE" id="PS00840">
    <property type="entry name" value="SUMT_2"/>
    <property type="match status" value="1"/>
</dbReference>
<evidence type="ECO:0000256" key="3">
    <source>
        <dbReference type="ARBA" id="ARBA00022573"/>
    </source>
</evidence>
<comment type="pathway">
    <text evidence="1">Porphyrin-containing compound metabolism; siroheme biosynthesis; sirohydrochlorin from precorrin-2: step 1/1.</text>
</comment>
<comment type="pathway">
    <text evidence="14">Cofactor biosynthesis; adenosylcobalamin biosynthesis; precorrin-2 from uroporphyrinogen III: step 1/1.</text>
</comment>
<evidence type="ECO:0000256" key="10">
    <source>
        <dbReference type="ARBA" id="ARBA00023244"/>
    </source>
</evidence>
<dbReference type="Pfam" id="PF13241">
    <property type="entry name" value="NAD_binding_7"/>
    <property type="match status" value="1"/>
</dbReference>
<evidence type="ECO:0000256" key="1">
    <source>
        <dbReference type="ARBA" id="ARBA00005010"/>
    </source>
</evidence>
<dbReference type="InterPro" id="IPR006367">
    <property type="entry name" value="Sirohaem_synthase_N"/>
</dbReference>
<evidence type="ECO:0000256" key="12">
    <source>
        <dbReference type="ARBA" id="ARBA00025705"/>
    </source>
</evidence>
<reference evidence="19 20" key="1">
    <citation type="journal article" date="2017" name="Int. J. Syst. Evol. Microbiol.">
        <title>Marinicauda algicola sp. nov., isolated from a marine red alga Rhodosorus marinus.</title>
        <authorList>
            <person name="Jeong S.E."/>
            <person name="Jeon S.H."/>
            <person name="Chun B.H."/>
            <person name="Kim D.W."/>
            <person name="Jeon C.O."/>
        </authorList>
    </citation>
    <scope>NUCLEOTIDE SEQUENCE [LARGE SCALE GENOMIC DNA]</scope>
    <source>
        <strain evidence="19 20">JCM 31718</strain>
    </source>
</reference>
<evidence type="ECO:0000256" key="2">
    <source>
        <dbReference type="ARBA" id="ARBA00005879"/>
    </source>
</evidence>
<dbReference type="Pfam" id="PF10414">
    <property type="entry name" value="CysG_dimeriser"/>
    <property type="match status" value="1"/>
</dbReference>
<dbReference type="Gene3D" id="3.30.950.10">
    <property type="entry name" value="Methyltransferase, Cobalt-precorrin-4 Transmethylase, Domain 2"/>
    <property type="match status" value="1"/>
</dbReference>
<dbReference type="InterPro" id="IPR037115">
    <property type="entry name" value="Sirohaem_synt_dimer_dom_sf"/>
</dbReference>
<gene>
    <name evidence="19" type="primary">cobA</name>
    <name evidence="19" type="ORF">E5163_14360</name>
</gene>
<comment type="caution">
    <text evidence="19">The sequence shown here is derived from an EMBL/GenBank/DDBJ whole genome shotgun (WGS) entry which is preliminary data.</text>
</comment>
<dbReference type="Gene3D" id="3.40.1010.10">
    <property type="entry name" value="Cobalt-precorrin-4 Transmethylase, Domain 1"/>
    <property type="match status" value="1"/>
</dbReference>